<dbReference type="InterPro" id="IPR010727">
    <property type="entry name" value="DUF1302"/>
</dbReference>
<dbReference type="SUPFAM" id="SSF56935">
    <property type="entry name" value="Porins"/>
    <property type="match status" value="1"/>
</dbReference>
<dbReference type="AlphaFoldDB" id="A0A163BKA3"/>
<dbReference type="Pfam" id="PF06980">
    <property type="entry name" value="DUF1302"/>
    <property type="match status" value="1"/>
</dbReference>
<dbReference type="STRING" id="1642818.AWE51_20950"/>
<sequence length="421" mass="47992">MIITAIQSTFSQKEKKYNIGGFVELDHISYFKNTEEYDTKVNSRNQGILQLELDGSVNDKYHFFTGIEVRNDISDADRERVFIDEAYIDIYMKTMDVRIGKQIINWGEADGINPTNNINPIDFSDIIDTDDERIGVYSISSKYYIDDITIQGVFIPVFQSSKIPSTNSRWFVDFPTTVALPTGEIIPAQFVLQETQEPQKDIESAQFALKVSTTIKGWDFSVSYFNGYDDLPSFNRQLSQDQNGLTNVLITPEIERLQVFGADFSTALGSFGLRGEAAYFRTEDQDGTNPFIDDSFYQYVIGLDRTFTDIIGENNLFVIAQWVHQIIESGEDAPNTNLNNIFQESFVARAEYEINNDAKFIVQGIHDIKVDNTYVQSELRYNLSSGVNLSVIGDFFGGKDNTFFGNYQDNNRIQARLKYSF</sequence>
<comment type="caution">
    <text evidence="1">The sequence shown here is derived from an EMBL/GenBank/DDBJ whole genome shotgun (WGS) entry which is preliminary data.</text>
</comment>
<dbReference type="Gene3D" id="2.40.160.10">
    <property type="entry name" value="Porin"/>
    <property type="match status" value="1"/>
</dbReference>
<keyword evidence="2" id="KW-1185">Reference proteome</keyword>
<dbReference type="InterPro" id="IPR023614">
    <property type="entry name" value="Porin_dom_sf"/>
</dbReference>
<protein>
    <submittedName>
        <fullName evidence="1">Uncharacterized protein</fullName>
    </submittedName>
</protein>
<organism evidence="1 2">
    <name type="scientific">Aquimarina aggregata</name>
    <dbReference type="NCBI Taxonomy" id="1642818"/>
    <lineage>
        <taxon>Bacteria</taxon>
        <taxon>Pseudomonadati</taxon>
        <taxon>Bacteroidota</taxon>
        <taxon>Flavobacteriia</taxon>
        <taxon>Flavobacteriales</taxon>
        <taxon>Flavobacteriaceae</taxon>
        <taxon>Aquimarina</taxon>
    </lineage>
</organism>
<reference evidence="1 2" key="1">
    <citation type="submission" date="2016-01" db="EMBL/GenBank/DDBJ databases">
        <title>The draft genome sequence of Aquimarina sp. RZW4-3-2.</title>
        <authorList>
            <person name="Wang Y."/>
        </authorList>
    </citation>
    <scope>NUCLEOTIDE SEQUENCE [LARGE SCALE GENOMIC DNA]</scope>
    <source>
        <strain evidence="1 2">RZW4-3-2</strain>
    </source>
</reference>
<proteinExistence type="predicted"/>
<dbReference type="EMBL" id="LQRT01000004">
    <property type="protein sequence ID" value="KZS41483.1"/>
    <property type="molecule type" value="Genomic_DNA"/>
</dbReference>
<gene>
    <name evidence="1" type="ORF">AWE51_20950</name>
</gene>
<evidence type="ECO:0000313" key="1">
    <source>
        <dbReference type="EMBL" id="KZS41483.1"/>
    </source>
</evidence>
<name>A0A163BKA3_9FLAO</name>
<accession>A0A163BKA3</accession>
<evidence type="ECO:0000313" key="2">
    <source>
        <dbReference type="Proteomes" id="UP000076715"/>
    </source>
</evidence>
<dbReference type="Proteomes" id="UP000076715">
    <property type="component" value="Unassembled WGS sequence"/>
</dbReference>